<reference evidence="3" key="1">
    <citation type="submission" date="2021-04" db="EMBL/GenBank/DDBJ databases">
        <title>Devosia litorisediminis sp. nov., isolated from a sand dune.</title>
        <authorList>
            <person name="Park S."/>
            <person name="Yoon J.-H."/>
        </authorList>
    </citation>
    <scope>NUCLEOTIDE SEQUENCE</scope>
    <source>
        <strain evidence="3">BSSL-BM10</strain>
    </source>
</reference>
<organism evidence="3 4">
    <name type="scientific">Devosia litorisediminis</name>
    <dbReference type="NCBI Taxonomy" id="2829817"/>
    <lineage>
        <taxon>Bacteria</taxon>
        <taxon>Pseudomonadati</taxon>
        <taxon>Pseudomonadota</taxon>
        <taxon>Alphaproteobacteria</taxon>
        <taxon>Hyphomicrobiales</taxon>
        <taxon>Devosiaceae</taxon>
        <taxon>Devosia</taxon>
    </lineage>
</organism>
<evidence type="ECO:0000313" key="3">
    <source>
        <dbReference type="EMBL" id="MBS3849073.1"/>
    </source>
</evidence>
<dbReference type="PROSITE" id="PS51819">
    <property type="entry name" value="VOC"/>
    <property type="match status" value="1"/>
</dbReference>
<evidence type="ECO:0000313" key="4">
    <source>
        <dbReference type="Proteomes" id="UP000678281"/>
    </source>
</evidence>
<dbReference type="PANTHER" id="PTHR43048">
    <property type="entry name" value="METHYLMALONYL-COA EPIMERASE"/>
    <property type="match status" value="1"/>
</dbReference>
<protein>
    <submittedName>
        <fullName evidence="3">VOC family protein</fullName>
    </submittedName>
</protein>
<gene>
    <name evidence="3" type="ORF">KD146_10245</name>
</gene>
<comment type="caution">
    <text evidence="3">The sequence shown here is derived from an EMBL/GenBank/DDBJ whole genome shotgun (WGS) entry which is preliminary data.</text>
</comment>
<dbReference type="Pfam" id="PF00903">
    <property type="entry name" value="Glyoxalase"/>
    <property type="match status" value="1"/>
</dbReference>
<dbReference type="Proteomes" id="UP000678281">
    <property type="component" value="Unassembled WGS sequence"/>
</dbReference>
<feature type="domain" description="VOC" evidence="2">
    <location>
        <begin position="6"/>
        <end position="132"/>
    </location>
</feature>
<dbReference type="AlphaFoldDB" id="A0A942E6D7"/>
<evidence type="ECO:0000259" key="2">
    <source>
        <dbReference type="PROSITE" id="PS51819"/>
    </source>
</evidence>
<dbReference type="SUPFAM" id="SSF54593">
    <property type="entry name" value="Glyoxalase/Bleomycin resistance protein/Dihydroxybiphenyl dioxygenase"/>
    <property type="match status" value="1"/>
</dbReference>
<dbReference type="Gene3D" id="3.10.180.10">
    <property type="entry name" value="2,3-Dihydroxybiphenyl 1,2-Dioxygenase, domain 1"/>
    <property type="match status" value="1"/>
</dbReference>
<dbReference type="EMBL" id="JAGXTP010000001">
    <property type="protein sequence ID" value="MBS3849073.1"/>
    <property type="molecule type" value="Genomic_DNA"/>
</dbReference>
<keyword evidence="4" id="KW-1185">Reference proteome</keyword>
<dbReference type="GO" id="GO:0004493">
    <property type="term" value="F:methylmalonyl-CoA epimerase activity"/>
    <property type="evidence" value="ECO:0007669"/>
    <property type="project" value="TreeGrafter"/>
</dbReference>
<name>A0A942E6D7_9HYPH</name>
<dbReference type="PANTHER" id="PTHR43048:SF5">
    <property type="entry name" value="BLR5325 PROTEIN"/>
    <property type="match status" value="1"/>
</dbReference>
<dbReference type="InterPro" id="IPR029068">
    <property type="entry name" value="Glyas_Bleomycin-R_OHBP_Dase"/>
</dbReference>
<dbReference type="GO" id="GO:0046872">
    <property type="term" value="F:metal ion binding"/>
    <property type="evidence" value="ECO:0007669"/>
    <property type="project" value="UniProtKB-KW"/>
</dbReference>
<dbReference type="InterPro" id="IPR051785">
    <property type="entry name" value="MMCE/EMCE_epimerase"/>
</dbReference>
<proteinExistence type="predicted"/>
<evidence type="ECO:0000256" key="1">
    <source>
        <dbReference type="ARBA" id="ARBA00022723"/>
    </source>
</evidence>
<dbReference type="InterPro" id="IPR004360">
    <property type="entry name" value="Glyas_Fos-R_dOase_dom"/>
</dbReference>
<dbReference type="GO" id="GO:0046491">
    <property type="term" value="P:L-methylmalonyl-CoA metabolic process"/>
    <property type="evidence" value="ECO:0007669"/>
    <property type="project" value="TreeGrafter"/>
</dbReference>
<dbReference type="InterPro" id="IPR037523">
    <property type="entry name" value="VOC_core"/>
</dbReference>
<accession>A0A942E6D7</accession>
<dbReference type="RefSeq" id="WP_212658571.1">
    <property type="nucleotide sequence ID" value="NZ_JAGXTP010000001.1"/>
</dbReference>
<keyword evidence="1" id="KW-0479">Metal-binding</keyword>
<sequence>MSGLIGFEHVGMTASNAERTIAFYCDLLGLRLALRKAQPNGDLLFLDAGGGMLEIMVPNIVDTTRSRDVQPGEAGMRHLTFAFTDVDAMLARLEAAGVEVVERPRNAHNTEMVKRVAFVRDPDGIIVELIERAENR</sequence>